<sequence length="70" mass="7453">VEVWYEQAPTAPFSGQDGVESVLGSDSVSTHLCGEQRLFAVSDLIGTEHMVYGHSVAAIATAMKPTVVFK</sequence>
<dbReference type="EMBL" id="GG671811">
    <property type="protein sequence ID" value="EER18220.1"/>
    <property type="molecule type" value="Genomic_DNA"/>
</dbReference>
<evidence type="ECO:0000313" key="1">
    <source>
        <dbReference type="EMBL" id="EER18220.1"/>
    </source>
</evidence>
<dbReference type="RefSeq" id="XP_002786424.1">
    <property type="nucleotide sequence ID" value="XM_002786378.1"/>
</dbReference>
<feature type="non-terminal residue" evidence="1">
    <location>
        <position position="1"/>
    </location>
</feature>
<organism evidence="2">
    <name type="scientific">Perkinsus marinus (strain ATCC 50983 / TXsc)</name>
    <dbReference type="NCBI Taxonomy" id="423536"/>
    <lineage>
        <taxon>Eukaryota</taxon>
        <taxon>Sar</taxon>
        <taxon>Alveolata</taxon>
        <taxon>Perkinsozoa</taxon>
        <taxon>Perkinsea</taxon>
        <taxon>Perkinsida</taxon>
        <taxon>Perkinsidae</taxon>
        <taxon>Perkinsus</taxon>
    </lineage>
</organism>
<reference evidence="1 2" key="1">
    <citation type="submission" date="2008-07" db="EMBL/GenBank/DDBJ databases">
        <authorList>
            <person name="El-Sayed N."/>
            <person name="Caler E."/>
            <person name="Inman J."/>
            <person name="Amedeo P."/>
            <person name="Hass B."/>
            <person name="Wortman J."/>
        </authorList>
    </citation>
    <scope>NUCLEOTIDE SEQUENCE [LARGE SCALE GENOMIC DNA]</scope>
    <source>
        <strain evidence="2">ATCC 50983 / TXsc</strain>
    </source>
</reference>
<evidence type="ECO:0000313" key="2">
    <source>
        <dbReference type="Proteomes" id="UP000007800"/>
    </source>
</evidence>
<gene>
    <name evidence="1" type="ORF">Pmar_PMAR005125</name>
</gene>
<protein>
    <submittedName>
        <fullName evidence="1">Uncharacterized protein</fullName>
    </submittedName>
</protein>
<feature type="non-terminal residue" evidence="1">
    <location>
        <position position="70"/>
    </location>
</feature>
<keyword evidence="2" id="KW-1185">Reference proteome</keyword>
<dbReference type="GeneID" id="9048874"/>
<proteinExistence type="predicted"/>
<dbReference type="AlphaFoldDB" id="C5KAP4"/>
<accession>C5KAP4</accession>
<dbReference type="InParanoid" id="C5KAP4"/>
<dbReference type="Proteomes" id="UP000007800">
    <property type="component" value="Unassembled WGS sequence"/>
</dbReference>
<name>C5KAP4_PERM5</name>